<comment type="caution">
    <text evidence="4">The sequence shown here is derived from an EMBL/GenBank/DDBJ whole genome shotgun (WGS) entry which is preliminary data.</text>
</comment>
<keyword evidence="2" id="KW-0812">Transmembrane</keyword>
<feature type="compositionally biased region" description="Basic and acidic residues" evidence="1">
    <location>
        <begin position="421"/>
        <end position="430"/>
    </location>
</feature>
<feature type="region of interest" description="Disordered" evidence="1">
    <location>
        <begin position="407"/>
        <end position="450"/>
    </location>
</feature>
<reference evidence="4 5" key="1">
    <citation type="submission" date="2024-02" db="EMBL/GenBank/DDBJ databases">
        <authorList>
            <person name="Chen Y."/>
            <person name="Shah S."/>
            <person name="Dougan E. K."/>
            <person name="Thang M."/>
            <person name="Chan C."/>
        </authorList>
    </citation>
    <scope>NUCLEOTIDE SEQUENCE [LARGE SCALE GENOMIC DNA]</scope>
</reference>
<feature type="region of interest" description="Disordered" evidence="1">
    <location>
        <begin position="901"/>
        <end position="927"/>
    </location>
</feature>
<accession>A0ABP0SL01</accession>
<dbReference type="EMBL" id="CAXAMM010044061">
    <property type="protein sequence ID" value="CAK9112938.1"/>
    <property type="molecule type" value="Genomic_DNA"/>
</dbReference>
<organism evidence="4 5">
    <name type="scientific">Durusdinium trenchii</name>
    <dbReference type="NCBI Taxonomy" id="1381693"/>
    <lineage>
        <taxon>Eukaryota</taxon>
        <taxon>Sar</taxon>
        <taxon>Alveolata</taxon>
        <taxon>Dinophyceae</taxon>
        <taxon>Suessiales</taxon>
        <taxon>Symbiodiniaceae</taxon>
        <taxon>Durusdinium</taxon>
    </lineage>
</organism>
<feature type="chain" id="PRO_5046651576" evidence="3">
    <location>
        <begin position="18"/>
        <end position="1537"/>
    </location>
</feature>
<protein>
    <submittedName>
        <fullName evidence="4">Uncharacterized protein</fullName>
    </submittedName>
</protein>
<keyword evidence="3" id="KW-0732">Signal</keyword>
<feature type="region of interest" description="Disordered" evidence="1">
    <location>
        <begin position="1094"/>
        <end position="1116"/>
    </location>
</feature>
<feature type="compositionally biased region" description="Basic and acidic residues" evidence="1">
    <location>
        <begin position="439"/>
        <end position="450"/>
    </location>
</feature>
<feature type="compositionally biased region" description="Polar residues" evidence="1">
    <location>
        <begin position="481"/>
        <end position="491"/>
    </location>
</feature>
<evidence type="ECO:0000256" key="1">
    <source>
        <dbReference type="SAM" id="MobiDB-lite"/>
    </source>
</evidence>
<keyword evidence="2" id="KW-0472">Membrane</keyword>
<feature type="transmembrane region" description="Helical" evidence="2">
    <location>
        <begin position="113"/>
        <end position="134"/>
    </location>
</feature>
<feature type="signal peptide" evidence="3">
    <location>
        <begin position="1"/>
        <end position="17"/>
    </location>
</feature>
<feature type="region of interest" description="Disordered" evidence="1">
    <location>
        <begin position="466"/>
        <end position="492"/>
    </location>
</feature>
<feature type="transmembrane region" description="Helical" evidence="2">
    <location>
        <begin position="80"/>
        <end position="101"/>
    </location>
</feature>
<feature type="region of interest" description="Disordered" evidence="1">
    <location>
        <begin position="812"/>
        <end position="842"/>
    </location>
</feature>
<evidence type="ECO:0000256" key="2">
    <source>
        <dbReference type="SAM" id="Phobius"/>
    </source>
</evidence>
<keyword evidence="2" id="KW-1133">Transmembrane helix</keyword>
<keyword evidence="5" id="KW-1185">Reference proteome</keyword>
<evidence type="ECO:0000313" key="4">
    <source>
        <dbReference type="EMBL" id="CAK9112938.1"/>
    </source>
</evidence>
<name>A0ABP0SL01_9DINO</name>
<dbReference type="Proteomes" id="UP001642464">
    <property type="component" value="Unassembled WGS sequence"/>
</dbReference>
<feature type="region of interest" description="Disordered" evidence="1">
    <location>
        <begin position="1499"/>
        <end position="1537"/>
    </location>
</feature>
<feature type="compositionally biased region" description="Basic and acidic residues" evidence="1">
    <location>
        <begin position="830"/>
        <end position="841"/>
    </location>
</feature>
<gene>
    <name evidence="4" type="ORF">SCF082_LOCUS52360</name>
</gene>
<sequence>MGCVRWALLALAASADGWWWNATGPAVPADENTSVPPWTERVFKQGFPNLAGWWEDGGPRMAGLRQWTIDLGEQSTDRGIWTLFDLLFSLVGWMLFGSAWSGVKVGCRRALQLLLAIVVCIVAHYVWALCWPVLSLMLTTGMACAWLVRKLVRIMGNIVYRGQRLLGGTPEAGDADFYGPGMGRTPETAELRHFKPNNTVEKWVVLKRDGMVAVFRLSGETFPIRSSGLYAGIDVDSLRGNPRLVSLLRGHDKVHLCRHSTCGEDGQHFQVYGLAKKFDPEKFQLQQACQSAKDAGTFLWGMASATTKRLADYGSESEPEAEKCGAHRVRWTGVGGEDRLSLQVCTQASHRDVELLEEDKFDSRGSVPLCAQHMSGYLLNRFANKCAYDGCTKFGNTIRKGVRFCGDHEEEGRSSRSSRSRSRERPREPQEPDGPAVRARPEPRGEEGLGEVRELLKEIKGSLGAAEVETPAVTPPRKVTMSRSPGRTPKSSIHRNLARIGMLDSPDDVHMGNLLEEFFDLYAETRDTNMTEADVRSRLADRHQKRVQDITRSLVQLALVEQDKGQKGLTKFIKTWSKTYEPPDIGEFPSSASEWSVVPSLSSNRTSPAQETVNPVIIEKSTPPVVIEKPSIFGQDRKAGAGASGAGEGDPMLQVAKALQNQTQEIAALVRGQHEANNLPVGTLKGAGDHDFGLIRRHSSLASLAAVAGGQEPTTVCRTIRPAGDHPGLLFRELFAGKATLTAAWRQHGTALEPVECFQDPHNRQGYMAEHDLLIPEVRSFHLARAAGVYCPDFVATIVNVVMATVKGGGQLSPRDLWPGKAGGDQEGTTEAREEQQHAPTEEDFFTAEGQEGAIRAPQHTEVEVEPVEAEVLPNEAEVEEQQDVLSEGDLFIEENQEETIMENSVDEEQRSESQSSGEHTASSDLMNDADAGDLQEELQGVWRDYAPPIDLDPARRAGAALPLNEAGFVQDQCEVSTQQGQVTIYHHIPRTEFFVPGGIGFPCDLDQLRNERTTRCMGVYQDGQTFSIEWMDNWRIEGATNPELPPWTGYTIFTLQGRALDGVDHVEEMEGGSSSEGTEAEGSDLLEDLEEEDMAEDVGLPEGEGQHRGRAGGSEEAMHVGADEETINRVPTSVSVPWASFKILEVSPNDRLVRDFEHVGEQCGATINPADKAELVIVAATLGVDTKGYLAGKVVQCGLQADMIIVEGPMISSWHLFDDREDLRTWGRWEGEFVTTEFGETMARRRKVLMLAKGIASEQLGEVENYLIKTPVASPMSSCLQPADAKGLIWEYPQRVQVCPGIPRDPLLPVVAAHGWWQVDDPRLNIYGTGGPARWPLQIPDKEEVERVYVYDLKGPVGAVRALLPMELWRCQGRDLQQWELVMAQENDERKVVMHGCRGTGLRTAQALLFAAAKILTKELAQQGTRAGAVRDGPEDESLARLLVWLRKWRLGEFGRGLASRKAGGADSMEETTSSSSRTVWRWGESLWQDALEELEMRAAEDGRAGGRKNAKKADQSLGNSRLDDSRERKLPFDGA</sequence>
<proteinExistence type="predicted"/>
<feature type="compositionally biased region" description="Basic and acidic residues" evidence="1">
    <location>
        <begin position="1523"/>
        <end position="1537"/>
    </location>
</feature>
<feature type="non-terminal residue" evidence="4">
    <location>
        <position position="1537"/>
    </location>
</feature>
<evidence type="ECO:0000256" key="3">
    <source>
        <dbReference type="SAM" id="SignalP"/>
    </source>
</evidence>
<evidence type="ECO:0000313" key="5">
    <source>
        <dbReference type="Proteomes" id="UP001642464"/>
    </source>
</evidence>